<dbReference type="EMBL" id="JALBUR010000009">
    <property type="protein sequence ID" value="MDX8419502.1"/>
    <property type="molecule type" value="Genomic_DNA"/>
</dbReference>
<dbReference type="InterPro" id="IPR051552">
    <property type="entry name" value="HptR"/>
</dbReference>
<dbReference type="Gene3D" id="3.40.50.2300">
    <property type="match status" value="1"/>
</dbReference>
<comment type="subcellular location">
    <subcellularLocation>
        <location evidence="1">Cytoplasm</location>
    </subcellularLocation>
</comment>
<dbReference type="SUPFAM" id="SSF52172">
    <property type="entry name" value="CheY-like"/>
    <property type="match status" value="1"/>
</dbReference>
<dbReference type="GO" id="GO:0043565">
    <property type="term" value="F:sequence-specific DNA binding"/>
    <property type="evidence" value="ECO:0007669"/>
    <property type="project" value="InterPro"/>
</dbReference>
<feature type="domain" description="Response regulatory" evidence="10">
    <location>
        <begin position="5"/>
        <end position="122"/>
    </location>
</feature>
<keyword evidence="6" id="KW-0238">DNA-binding</keyword>
<dbReference type="RefSeq" id="WP_370595906.1">
    <property type="nucleotide sequence ID" value="NZ_JALBUR010000009.1"/>
</dbReference>
<dbReference type="PANTHER" id="PTHR42713">
    <property type="entry name" value="HISTIDINE KINASE-RELATED"/>
    <property type="match status" value="1"/>
</dbReference>
<gene>
    <name evidence="11" type="ORF">MOZ60_05260</name>
</gene>
<dbReference type="Pfam" id="PF00072">
    <property type="entry name" value="Response_reg"/>
    <property type="match status" value="1"/>
</dbReference>
<keyword evidence="2" id="KW-0963">Cytoplasm</keyword>
<evidence type="ECO:0000259" key="10">
    <source>
        <dbReference type="PROSITE" id="PS50110"/>
    </source>
</evidence>
<dbReference type="GO" id="GO:0000160">
    <property type="term" value="P:phosphorelay signal transduction system"/>
    <property type="evidence" value="ECO:0007669"/>
    <property type="project" value="UniProtKB-KW"/>
</dbReference>
<evidence type="ECO:0000256" key="6">
    <source>
        <dbReference type="ARBA" id="ARBA00023125"/>
    </source>
</evidence>
<dbReference type="PROSITE" id="PS50110">
    <property type="entry name" value="RESPONSE_REGULATORY"/>
    <property type="match status" value="1"/>
</dbReference>
<proteinExistence type="predicted"/>
<dbReference type="SMART" id="SM00342">
    <property type="entry name" value="HTH_ARAC"/>
    <property type="match status" value="1"/>
</dbReference>
<dbReference type="GO" id="GO:0005737">
    <property type="term" value="C:cytoplasm"/>
    <property type="evidence" value="ECO:0007669"/>
    <property type="project" value="UniProtKB-SubCell"/>
</dbReference>
<dbReference type="PANTHER" id="PTHR42713:SF3">
    <property type="entry name" value="TRANSCRIPTIONAL REGULATORY PROTEIN HPTR"/>
    <property type="match status" value="1"/>
</dbReference>
<sequence>MSKYKVMLVDDEKDVMDMICARIDWNACGLDSPVYAANGLEALELADQVHPDIVMTDIKMPYMDGLELSRQLKQLYPNIRIIILSGFDEFEYAKEAVSLNAEEYLLKPIDAIQLQQVFTRIKNALDKEISERQNQQMLENYYRQSLPVLQENFFASLVQGSIPPEEYEKYLHDYQISMPGPFYACAVLYTSTNHVPKGMDYMLLFMSVRKLAEEKISSKWKPYYFNYLSHLCMVISLQKKEDITEFTDELDRFCRLAHSMVNAVVTAGIGQVCASPAEISASYAGARQAVSYRVIYGSCQAINITEIAPSEKEEATDVSDADLRELIKQISLEDPSRLKTAIDKYFSANAGISSVITYNLFVMDLVGRLGRFARNNNLDPQEIFGKDSLDWQNLQSRDPDTVKSWTVNVCLDMQAKLHEKRSSSTRDFVEKAKAYVNEHYMDQDLSLNTLCHVLGVSGCYFSTVFKRETNQSFVSYLTDVRMNKAADLLVEQNEKAYIVATQVGYNDPNYFSYVFRRKFGVSPGKYKAGRQ</sequence>
<evidence type="ECO:0000256" key="5">
    <source>
        <dbReference type="ARBA" id="ARBA00023015"/>
    </source>
</evidence>
<dbReference type="InterPro" id="IPR041522">
    <property type="entry name" value="CdaR_GGDEF"/>
</dbReference>
<dbReference type="InterPro" id="IPR009057">
    <property type="entry name" value="Homeodomain-like_sf"/>
</dbReference>
<name>A0AB35U1D4_9FIRM</name>
<dbReference type="SUPFAM" id="SSF46689">
    <property type="entry name" value="Homeodomain-like"/>
    <property type="match status" value="2"/>
</dbReference>
<keyword evidence="4" id="KW-0902">Two-component regulatory system</keyword>
<evidence type="ECO:0000256" key="3">
    <source>
        <dbReference type="ARBA" id="ARBA00022553"/>
    </source>
</evidence>
<keyword evidence="3 8" id="KW-0597">Phosphoprotein</keyword>
<dbReference type="AlphaFoldDB" id="A0AB35U1D4"/>
<dbReference type="Gene3D" id="1.10.10.60">
    <property type="entry name" value="Homeodomain-like"/>
    <property type="match status" value="2"/>
</dbReference>
<dbReference type="GO" id="GO:0003700">
    <property type="term" value="F:DNA-binding transcription factor activity"/>
    <property type="evidence" value="ECO:0007669"/>
    <property type="project" value="InterPro"/>
</dbReference>
<dbReference type="InterPro" id="IPR001789">
    <property type="entry name" value="Sig_transdc_resp-reg_receiver"/>
</dbReference>
<evidence type="ECO:0000256" key="1">
    <source>
        <dbReference type="ARBA" id="ARBA00004496"/>
    </source>
</evidence>
<evidence type="ECO:0000313" key="12">
    <source>
        <dbReference type="Proteomes" id="UP001286174"/>
    </source>
</evidence>
<protein>
    <submittedName>
        <fullName evidence="11">Response regulator</fullName>
    </submittedName>
</protein>
<dbReference type="InterPro" id="IPR011006">
    <property type="entry name" value="CheY-like_superfamily"/>
</dbReference>
<dbReference type="Proteomes" id="UP001286174">
    <property type="component" value="Unassembled WGS sequence"/>
</dbReference>
<dbReference type="SMART" id="SM00448">
    <property type="entry name" value="REC"/>
    <property type="match status" value="1"/>
</dbReference>
<keyword evidence="12" id="KW-1185">Reference proteome</keyword>
<accession>A0AB35U1D4</accession>
<keyword evidence="7" id="KW-0804">Transcription</keyword>
<dbReference type="PROSITE" id="PS01124">
    <property type="entry name" value="HTH_ARAC_FAMILY_2"/>
    <property type="match status" value="1"/>
</dbReference>
<evidence type="ECO:0000256" key="4">
    <source>
        <dbReference type="ARBA" id="ARBA00023012"/>
    </source>
</evidence>
<dbReference type="Pfam" id="PF12833">
    <property type="entry name" value="HTH_18"/>
    <property type="match status" value="1"/>
</dbReference>
<evidence type="ECO:0000256" key="2">
    <source>
        <dbReference type="ARBA" id="ARBA00022490"/>
    </source>
</evidence>
<dbReference type="CDD" id="cd17536">
    <property type="entry name" value="REC_YesN-like"/>
    <property type="match status" value="1"/>
</dbReference>
<feature type="domain" description="HTH araC/xylS-type" evidence="9">
    <location>
        <begin position="430"/>
        <end position="529"/>
    </location>
</feature>
<evidence type="ECO:0000313" key="11">
    <source>
        <dbReference type="EMBL" id="MDX8419502.1"/>
    </source>
</evidence>
<comment type="caution">
    <text evidence="11">The sequence shown here is derived from an EMBL/GenBank/DDBJ whole genome shotgun (WGS) entry which is preliminary data.</text>
</comment>
<reference evidence="11 12" key="1">
    <citation type="submission" date="2022-03" db="EMBL/GenBank/DDBJ databases">
        <title>Novel taxa within the pig intestine.</title>
        <authorList>
            <person name="Wylensek D."/>
            <person name="Bishof K."/>
            <person name="Afrizal A."/>
            <person name="Clavel T."/>
        </authorList>
    </citation>
    <scope>NUCLEOTIDE SEQUENCE [LARGE SCALE GENOMIC DNA]</scope>
    <source>
        <strain evidence="11 12">CLA-KB-P133</strain>
    </source>
</reference>
<dbReference type="InterPro" id="IPR018060">
    <property type="entry name" value="HTH_AraC"/>
</dbReference>
<evidence type="ECO:0000259" key="9">
    <source>
        <dbReference type="PROSITE" id="PS01124"/>
    </source>
</evidence>
<keyword evidence="5" id="KW-0805">Transcription regulation</keyword>
<dbReference type="Pfam" id="PF17853">
    <property type="entry name" value="GGDEF_2"/>
    <property type="match status" value="1"/>
</dbReference>
<evidence type="ECO:0000256" key="8">
    <source>
        <dbReference type="PROSITE-ProRule" id="PRU00169"/>
    </source>
</evidence>
<feature type="modified residue" description="4-aspartylphosphate" evidence="8">
    <location>
        <position position="57"/>
    </location>
</feature>
<evidence type="ECO:0000256" key="7">
    <source>
        <dbReference type="ARBA" id="ARBA00023163"/>
    </source>
</evidence>
<organism evidence="11 12">
    <name type="scientific">Grylomicrobium aquisgranensis</name>
    <dbReference type="NCBI Taxonomy" id="2926318"/>
    <lineage>
        <taxon>Bacteria</taxon>
        <taxon>Bacillati</taxon>
        <taxon>Bacillota</taxon>
        <taxon>Erysipelotrichia</taxon>
        <taxon>Erysipelotrichales</taxon>
        <taxon>Erysipelotrichaceae</taxon>
        <taxon>Grylomicrobium</taxon>
    </lineage>
</organism>